<evidence type="ECO:0000256" key="6">
    <source>
        <dbReference type="ARBA" id="ARBA00022723"/>
    </source>
</evidence>
<evidence type="ECO:0000256" key="3">
    <source>
        <dbReference type="ARBA" id="ARBA00010617"/>
    </source>
</evidence>
<accession>A0AA38VWK4</accession>
<dbReference type="GO" id="GO:0020037">
    <property type="term" value="F:heme binding"/>
    <property type="evidence" value="ECO:0007669"/>
    <property type="project" value="InterPro"/>
</dbReference>
<gene>
    <name evidence="15" type="ORF">OSB04_027323</name>
</gene>
<dbReference type="Gene3D" id="1.10.630.10">
    <property type="entry name" value="Cytochrome P450"/>
    <property type="match status" value="1"/>
</dbReference>
<keyword evidence="10 13" id="KW-0503">Monooxygenase</keyword>
<dbReference type="PANTHER" id="PTHR47955:SF9">
    <property type="entry name" value="PREMNASPIRODIENE OXYGENASE-LIKE"/>
    <property type="match status" value="1"/>
</dbReference>
<comment type="caution">
    <text evidence="15">The sequence shown here is derived from an EMBL/GenBank/DDBJ whole genome shotgun (WGS) entry which is preliminary data.</text>
</comment>
<dbReference type="InterPro" id="IPR036396">
    <property type="entry name" value="Cyt_P450_sf"/>
</dbReference>
<dbReference type="Proteomes" id="UP001172457">
    <property type="component" value="Chromosome 7"/>
</dbReference>
<proteinExistence type="inferred from homology"/>
<dbReference type="GO" id="GO:0005506">
    <property type="term" value="F:iron ion binding"/>
    <property type="evidence" value="ECO:0007669"/>
    <property type="project" value="InterPro"/>
</dbReference>
<evidence type="ECO:0000256" key="1">
    <source>
        <dbReference type="ARBA" id="ARBA00004370"/>
    </source>
</evidence>
<evidence type="ECO:0000256" key="2">
    <source>
        <dbReference type="ARBA" id="ARBA00004721"/>
    </source>
</evidence>
<evidence type="ECO:0000256" key="14">
    <source>
        <dbReference type="SAM" id="Phobius"/>
    </source>
</evidence>
<dbReference type="GO" id="GO:0051762">
    <property type="term" value="P:sesquiterpene biosynthetic process"/>
    <property type="evidence" value="ECO:0007669"/>
    <property type="project" value="UniProtKB-ARBA"/>
</dbReference>
<dbReference type="PROSITE" id="PS00086">
    <property type="entry name" value="CYTOCHROME_P450"/>
    <property type="match status" value="1"/>
</dbReference>
<dbReference type="CDD" id="cd11072">
    <property type="entry name" value="CYP71-like"/>
    <property type="match status" value="1"/>
</dbReference>
<evidence type="ECO:0000256" key="11">
    <source>
        <dbReference type="ARBA" id="ARBA00023136"/>
    </source>
</evidence>
<evidence type="ECO:0000256" key="12">
    <source>
        <dbReference type="PIRSR" id="PIRSR602401-1"/>
    </source>
</evidence>
<comment type="subcellular location">
    <subcellularLocation>
        <location evidence="1">Membrane</location>
    </subcellularLocation>
</comment>
<dbReference type="FunFam" id="1.10.630.10:FF:000011">
    <property type="entry name" value="Cytochrome P450 83B1"/>
    <property type="match status" value="1"/>
</dbReference>
<keyword evidence="8 13" id="KW-0560">Oxidoreductase</keyword>
<dbReference type="Pfam" id="PF00067">
    <property type="entry name" value="p450"/>
    <property type="match status" value="1"/>
</dbReference>
<evidence type="ECO:0000256" key="10">
    <source>
        <dbReference type="ARBA" id="ARBA00023033"/>
    </source>
</evidence>
<comment type="similarity">
    <text evidence="3 13">Belongs to the cytochrome P450 family.</text>
</comment>
<comment type="pathway">
    <text evidence="2">Secondary metabolite biosynthesis; terpenoid biosynthesis.</text>
</comment>
<dbReference type="PRINTS" id="PR00385">
    <property type="entry name" value="P450"/>
</dbReference>
<dbReference type="PRINTS" id="PR00463">
    <property type="entry name" value="EP450I"/>
</dbReference>
<evidence type="ECO:0000256" key="5">
    <source>
        <dbReference type="ARBA" id="ARBA00022692"/>
    </source>
</evidence>
<evidence type="ECO:0000256" key="13">
    <source>
        <dbReference type="RuleBase" id="RU000461"/>
    </source>
</evidence>
<evidence type="ECO:0000256" key="9">
    <source>
        <dbReference type="ARBA" id="ARBA00023004"/>
    </source>
</evidence>
<comment type="cofactor">
    <cofactor evidence="12">
        <name>heme</name>
        <dbReference type="ChEBI" id="CHEBI:30413"/>
    </cofactor>
</comment>
<organism evidence="15 16">
    <name type="scientific">Centaurea solstitialis</name>
    <name type="common">yellow star-thistle</name>
    <dbReference type="NCBI Taxonomy" id="347529"/>
    <lineage>
        <taxon>Eukaryota</taxon>
        <taxon>Viridiplantae</taxon>
        <taxon>Streptophyta</taxon>
        <taxon>Embryophyta</taxon>
        <taxon>Tracheophyta</taxon>
        <taxon>Spermatophyta</taxon>
        <taxon>Magnoliopsida</taxon>
        <taxon>eudicotyledons</taxon>
        <taxon>Gunneridae</taxon>
        <taxon>Pentapetalae</taxon>
        <taxon>asterids</taxon>
        <taxon>campanulids</taxon>
        <taxon>Asterales</taxon>
        <taxon>Asteraceae</taxon>
        <taxon>Carduoideae</taxon>
        <taxon>Cardueae</taxon>
        <taxon>Centaureinae</taxon>
        <taxon>Centaurea</taxon>
    </lineage>
</organism>
<keyword evidence="16" id="KW-1185">Reference proteome</keyword>
<dbReference type="InterPro" id="IPR017972">
    <property type="entry name" value="Cyt_P450_CS"/>
</dbReference>
<keyword evidence="4 12" id="KW-0349">Heme</keyword>
<keyword evidence="6 12" id="KW-0479">Metal-binding</keyword>
<evidence type="ECO:0000256" key="7">
    <source>
        <dbReference type="ARBA" id="ARBA00022989"/>
    </source>
</evidence>
<sequence>MDVFPSWLLSTPFILFSISFILLIHLLRRSRSPMASTTFHLPPAPPTLPLIGNIHQLLTKNLHQTIWQLAQKYGPVMLIHTGFKPYLVISSSEMAREVLKTHQEIISTRPSNEGSKRLSYNLSDITFAPYGHHWRKMRKVFLTQLLGPKRVGWFNQVLKMETDSMIKILSSNHVNAPVNLNDLFLTLVYGVVFKFAFGKTYRGEPLFNGVTLKEMLDESTVVLLGSITDMFPSYRWILDKLCGWNDRLDKCFANVDGFFEMIINEHLQTVGETNEDEKDFVHALIELSQKDSEFTKDHTKALLLDVLIGGTETTFVTIVWVMSEIVRNPRVMQKLQTEIRSCVGRKTEIDASDISKMTYLKMVIKESLRLHPPAPLLFPRDCSSHCQIGGYDVFPGSCVVINGWGIGRDPRHWKECPNEFYPERFENMEVDFLGNHFEMVPFGAGRRSCPGMKSATSTLELSLAKLLYWFDWEVAGGVKNEDLDMEEKGLFVAHKKSPLLLVPIKHKWEN</sequence>
<dbReference type="AlphaFoldDB" id="A0AA38VWK4"/>
<evidence type="ECO:0000313" key="16">
    <source>
        <dbReference type="Proteomes" id="UP001172457"/>
    </source>
</evidence>
<dbReference type="EMBL" id="JARYMX010000007">
    <property type="protein sequence ID" value="KAJ9540817.1"/>
    <property type="molecule type" value="Genomic_DNA"/>
</dbReference>
<evidence type="ECO:0000256" key="4">
    <source>
        <dbReference type="ARBA" id="ARBA00022617"/>
    </source>
</evidence>
<dbReference type="GO" id="GO:0016712">
    <property type="term" value="F:oxidoreductase activity, acting on paired donors, with incorporation or reduction of molecular oxygen, reduced flavin or flavoprotein as one donor, and incorporation of one atom of oxygen"/>
    <property type="evidence" value="ECO:0007669"/>
    <property type="project" value="UniProtKB-ARBA"/>
</dbReference>
<feature type="transmembrane region" description="Helical" evidence="14">
    <location>
        <begin position="6"/>
        <end position="27"/>
    </location>
</feature>
<dbReference type="SUPFAM" id="SSF48264">
    <property type="entry name" value="Cytochrome P450"/>
    <property type="match status" value="1"/>
</dbReference>
<evidence type="ECO:0000313" key="15">
    <source>
        <dbReference type="EMBL" id="KAJ9540817.1"/>
    </source>
</evidence>
<protein>
    <recommendedName>
        <fullName evidence="17">Cytochrome P450</fullName>
    </recommendedName>
</protein>
<keyword evidence="9 12" id="KW-0408">Iron</keyword>
<feature type="binding site" description="axial binding residue" evidence="12">
    <location>
        <position position="449"/>
    </location>
    <ligand>
        <name>heme</name>
        <dbReference type="ChEBI" id="CHEBI:30413"/>
    </ligand>
    <ligandPart>
        <name>Fe</name>
        <dbReference type="ChEBI" id="CHEBI:18248"/>
    </ligandPart>
</feature>
<dbReference type="InterPro" id="IPR002401">
    <property type="entry name" value="Cyt_P450_E_grp-I"/>
</dbReference>
<keyword evidence="5 14" id="KW-0812">Transmembrane</keyword>
<keyword evidence="7 14" id="KW-1133">Transmembrane helix</keyword>
<dbReference type="InterPro" id="IPR001128">
    <property type="entry name" value="Cyt_P450"/>
</dbReference>
<dbReference type="PANTHER" id="PTHR47955">
    <property type="entry name" value="CYTOCHROME P450 FAMILY 71 PROTEIN"/>
    <property type="match status" value="1"/>
</dbReference>
<dbReference type="GO" id="GO:0016020">
    <property type="term" value="C:membrane"/>
    <property type="evidence" value="ECO:0007669"/>
    <property type="project" value="UniProtKB-SubCell"/>
</dbReference>
<evidence type="ECO:0008006" key="17">
    <source>
        <dbReference type="Google" id="ProtNLM"/>
    </source>
</evidence>
<name>A0AA38VWK4_9ASTR</name>
<evidence type="ECO:0000256" key="8">
    <source>
        <dbReference type="ARBA" id="ARBA00023002"/>
    </source>
</evidence>
<keyword evidence="11 14" id="KW-0472">Membrane</keyword>
<reference evidence="15" key="1">
    <citation type="submission" date="2023-03" db="EMBL/GenBank/DDBJ databases">
        <title>Chromosome-scale reference genome and RAD-based genetic map of yellow starthistle (Centaurea solstitialis) reveal putative structural variation and QTLs associated with invader traits.</title>
        <authorList>
            <person name="Reatini B."/>
            <person name="Cang F.A."/>
            <person name="Jiang Q."/>
            <person name="Mckibben M.T.W."/>
            <person name="Barker M.S."/>
            <person name="Rieseberg L.H."/>
            <person name="Dlugosch K.M."/>
        </authorList>
    </citation>
    <scope>NUCLEOTIDE SEQUENCE</scope>
    <source>
        <strain evidence="15">CAN-66</strain>
        <tissue evidence="15">Leaf</tissue>
    </source>
</reference>